<proteinExistence type="predicted"/>
<dbReference type="GO" id="GO:0005509">
    <property type="term" value="F:calcium ion binding"/>
    <property type="evidence" value="ECO:0007669"/>
    <property type="project" value="InterPro"/>
</dbReference>
<evidence type="ECO:0000256" key="1">
    <source>
        <dbReference type="SAM" id="MobiDB-lite"/>
    </source>
</evidence>
<gene>
    <name evidence="3" type="ORF">EFK50_00510</name>
</gene>
<feature type="region of interest" description="Disordered" evidence="1">
    <location>
        <begin position="209"/>
        <end position="253"/>
    </location>
</feature>
<organism evidence="3 4">
    <name type="scientific">Nocardioides marmoriginsengisoli</name>
    <dbReference type="NCBI Taxonomy" id="661483"/>
    <lineage>
        <taxon>Bacteria</taxon>
        <taxon>Bacillati</taxon>
        <taxon>Actinomycetota</taxon>
        <taxon>Actinomycetes</taxon>
        <taxon>Propionibacteriales</taxon>
        <taxon>Nocardioidaceae</taxon>
        <taxon>Nocardioides</taxon>
    </lineage>
</organism>
<evidence type="ECO:0000259" key="2">
    <source>
        <dbReference type="SMART" id="SM00736"/>
    </source>
</evidence>
<dbReference type="AlphaFoldDB" id="A0A3N0CRQ3"/>
<feature type="domain" description="Dystroglycan-type cadherin-like" evidence="2">
    <location>
        <begin position="333"/>
        <end position="434"/>
    </location>
</feature>
<evidence type="ECO:0000313" key="4">
    <source>
        <dbReference type="Proteomes" id="UP000267128"/>
    </source>
</evidence>
<dbReference type="Gene3D" id="2.60.40.10">
    <property type="entry name" value="Immunoglobulins"/>
    <property type="match status" value="2"/>
</dbReference>
<dbReference type="SUPFAM" id="SSF49313">
    <property type="entry name" value="Cadherin-like"/>
    <property type="match status" value="2"/>
</dbReference>
<dbReference type="NCBIfam" id="TIGR01965">
    <property type="entry name" value="VCBS_repeat"/>
    <property type="match status" value="2"/>
</dbReference>
<dbReference type="InterPro" id="IPR018511">
    <property type="entry name" value="Hemolysin-typ_Ca-bd_CS"/>
</dbReference>
<dbReference type="InterPro" id="IPR010221">
    <property type="entry name" value="VCBS_dom"/>
</dbReference>
<reference evidence="3 4" key="1">
    <citation type="submission" date="2018-11" db="EMBL/GenBank/DDBJ databases">
        <authorList>
            <person name="Li F."/>
        </authorList>
    </citation>
    <scope>NUCLEOTIDE SEQUENCE [LARGE SCALE GENOMIC DNA]</scope>
    <source>
        <strain evidence="3 4">Gsoil 097</strain>
    </source>
</reference>
<dbReference type="InterPro" id="IPR001343">
    <property type="entry name" value="Hemolysn_Ca-bd"/>
</dbReference>
<name>A0A3N0CRQ3_9ACTN</name>
<dbReference type="GO" id="GO:0005975">
    <property type="term" value="P:carbohydrate metabolic process"/>
    <property type="evidence" value="ECO:0007669"/>
    <property type="project" value="UniProtKB-ARBA"/>
</dbReference>
<comment type="caution">
    <text evidence="3">The sequence shown here is derived from an EMBL/GenBank/DDBJ whole genome shotgun (WGS) entry which is preliminary data.</text>
</comment>
<dbReference type="Pfam" id="PF17963">
    <property type="entry name" value="Big_9"/>
    <property type="match status" value="1"/>
</dbReference>
<dbReference type="InterPro" id="IPR011049">
    <property type="entry name" value="Serralysin-like_metalloprot_C"/>
</dbReference>
<sequence length="993" mass="101744">MPSPQQAHRRPTWRRAAGRVGVAALGLLVCSPVLVSVAAPPSSHLVIGTPRADVLDRSAAKRWVDMRGLAGGDSLTGSRFADILRGGAGADRIIGGPGADVAIGGTGNDLFVLRPGDLRMVPGRSGRGIDRITDFAGAGTARGSQDRIVLHGFGRGARLVYAPANRGRAPRKQLYLVVDRSGVIRGRVSVTVKGKPVRRLNAADVVVRDVPPTNRPPAFGTGDRTGSVTQAVPAGGKRTSTGSIPFSDPDSGQAHTVAVAPRTNGAVGSLTAQISAGAAGWSYQVDNEAVRHLGSGATATEVFRLTLADSGAPARSTTADVTITQHGVNDAPVPSGALADQGAAARGTTTWALPAGTFTDPDDGDTVTLSATGPGGAALPSWLTFTPGTRTFSAQPKDGDVGDRAVVVTATDGHGGTTSSSFELTVTAAANEAPVLSGAGLTGSVTQVTATGQTRTDSGTVGFTDADTLQTHTVSVTPVGSPVGDLLAQVDTDVAGTGTIGWSYSVDNEELRHLGKDADATESFILTLSDGTTTAQKTVVVTQHGINDAPTSTYPIATKTTVAATTGTWTLPFDQFEDVDDGDVLTWSAVKAGTSALPTWLAYDAATRTFTATAAEEHEGTYSITVSAADTAGATASEAYDVEVVVVPAPVANDDTGTWTIPLVAPLGHTFSTNVLANDTDPGGETLTASGGGTWKLDGDPIVAGTFTVAADGTLTMDNGTDPLGPVQQLAEDEPWPATLTYTVSNGARSSTGTLRVKVIGGADNVVKLGDWSGPDNQVIDYNDPNPTVFDARGCFANPDGEFVQYSWSAQSTGTIPADTAFTSNTNVDSVSVLNNEWGFDSQASVTLTMLPSNGFPSQSRTINFVVTDSPSGPSGPTCGEQSHRPYAPLLFSLTDPQVVDLGGTSTGTGGNVLTRVIEPDGQAVVGGGYGYVGSPANPHGTWKVNPNGSVTVTENPANPLATGQVVDFYAKYRAIDTDGKFGIAQFYLKVVG</sequence>
<dbReference type="GO" id="GO:0016020">
    <property type="term" value="C:membrane"/>
    <property type="evidence" value="ECO:0007669"/>
    <property type="project" value="InterPro"/>
</dbReference>
<dbReference type="PROSITE" id="PS00330">
    <property type="entry name" value="HEMOLYSIN_CALCIUM"/>
    <property type="match status" value="1"/>
</dbReference>
<dbReference type="EMBL" id="RJSE01000001">
    <property type="protein sequence ID" value="RNL66147.1"/>
    <property type="molecule type" value="Genomic_DNA"/>
</dbReference>
<dbReference type="Proteomes" id="UP000267128">
    <property type="component" value="Unassembled WGS sequence"/>
</dbReference>
<evidence type="ECO:0000313" key="3">
    <source>
        <dbReference type="EMBL" id="RNL66147.1"/>
    </source>
</evidence>
<dbReference type="InterPro" id="IPR013783">
    <property type="entry name" value="Ig-like_fold"/>
</dbReference>
<dbReference type="RefSeq" id="WP_123225592.1">
    <property type="nucleotide sequence ID" value="NZ_RJSE01000001.1"/>
</dbReference>
<keyword evidence="4" id="KW-1185">Reference proteome</keyword>
<dbReference type="InterPro" id="IPR006644">
    <property type="entry name" value="Cadg"/>
</dbReference>
<dbReference type="Pfam" id="PF05345">
    <property type="entry name" value="He_PIG"/>
    <property type="match status" value="2"/>
</dbReference>
<protein>
    <recommendedName>
        <fullName evidence="2">Dystroglycan-type cadherin-like domain-containing protein</fullName>
    </recommendedName>
</protein>
<dbReference type="Gene3D" id="2.150.10.10">
    <property type="entry name" value="Serralysin-like metalloprotease, C-terminal"/>
    <property type="match status" value="1"/>
</dbReference>
<dbReference type="SUPFAM" id="SSF51120">
    <property type="entry name" value="beta-Roll"/>
    <property type="match status" value="1"/>
</dbReference>
<dbReference type="SMART" id="SM00736">
    <property type="entry name" value="CADG"/>
    <property type="match status" value="2"/>
</dbReference>
<accession>A0A3N0CRQ3</accession>
<feature type="domain" description="Dystroglycan-type cadherin-like" evidence="2">
    <location>
        <begin position="554"/>
        <end position="653"/>
    </location>
</feature>
<dbReference type="Pfam" id="PF00353">
    <property type="entry name" value="HemolysinCabind"/>
    <property type="match status" value="1"/>
</dbReference>
<dbReference type="OrthoDB" id="505641at2"/>
<dbReference type="InterPro" id="IPR015919">
    <property type="entry name" value="Cadherin-like_sf"/>
</dbReference>